<comment type="caution">
    <text evidence="1">The sequence shown here is derived from an EMBL/GenBank/DDBJ whole genome shotgun (WGS) entry which is preliminary data.</text>
</comment>
<protein>
    <submittedName>
        <fullName evidence="1">Uncharacterized protein</fullName>
    </submittedName>
</protein>
<evidence type="ECO:0000313" key="2">
    <source>
        <dbReference type="Proteomes" id="UP000652761"/>
    </source>
</evidence>
<gene>
    <name evidence="1" type="ORF">Taro_013614</name>
</gene>
<keyword evidence="2" id="KW-1185">Reference proteome</keyword>
<organism evidence="1 2">
    <name type="scientific">Colocasia esculenta</name>
    <name type="common">Wild taro</name>
    <name type="synonym">Arum esculentum</name>
    <dbReference type="NCBI Taxonomy" id="4460"/>
    <lineage>
        <taxon>Eukaryota</taxon>
        <taxon>Viridiplantae</taxon>
        <taxon>Streptophyta</taxon>
        <taxon>Embryophyta</taxon>
        <taxon>Tracheophyta</taxon>
        <taxon>Spermatophyta</taxon>
        <taxon>Magnoliopsida</taxon>
        <taxon>Liliopsida</taxon>
        <taxon>Araceae</taxon>
        <taxon>Aroideae</taxon>
        <taxon>Colocasieae</taxon>
        <taxon>Colocasia</taxon>
    </lineage>
</organism>
<dbReference type="AlphaFoldDB" id="A0A843UGP2"/>
<dbReference type="EMBL" id="NMUH01000550">
    <property type="protein sequence ID" value="MQL81164.1"/>
    <property type="molecule type" value="Genomic_DNA"/>
</dbReference>
<accession>A0A843UGP2</accession>
<sequence length="179" mass="19885">MSGRRYLNTARASVAITAEGYFLHVNVNVVLRLPWLPLQLGAPGSKVSQARGCAQGLSRYSGTVRVLSSSWTPSLSGRVVVRLRERRQWDNDFALVVGGTDTSRRTGPQLVLFPVPHFRELGPESLKVRESRRLPIRLLVLGRTVAEQGLRHHHQQCNSLFLFTSGHAPGFVVLVYGFS</sequence>
<reference evidence="1" key="1">
    <citation type="submission" date="2017-07" db="EMBL/GenBank/DDBJ databases">
        <title>Taro Niue Genome Assembly and Annotation.</title>
        <authorList>
            <person name="Atibalentja N."/>
            <person name="Keating K."/>
            <person name="Fields C.J."/>
        </authorList>
    </citation>
    <scope>NUCLEOTIDE SEQUENCE</scope>
    <source>
        <strain evidence="1">Niue_2</strain>
        <tissue evidence="1">Leaf</tissue>
    </source>
</reference>
<dbReference type="Proteomes" id="UP000652761">
    <property type="component" value="Unassembled WGS sequence"/>
</dbReference>
<proteinExistence type="predicted"/>
<name>A0A843UGP2_COLES</name>
<evidence type="ECO:0000313" key="1">
    <source>
        <dbReference type="EMBL" id="MQL81164.1"/>
    </source>
</evidence>